<dbReference type="STRING" id="1108595.BKX93_15090"/>
<dbReference type="GO" id="GO:0006508">
    <property type="term" value="P:proteolysis"/>
    <property type="evidence" value="ECO:0007669"/>
    <property type="project" value="InterPro"/>
</dbReference>
<dbReference type="Gene3D" id="3.90.70.10">
    <property type="entry name" value="Cysteine proteinases"/>
    <property type="match status" value="1"/>
</dbReference>
<evidence type="ECO:0000256" key="1">
    <source>
        <dbReference type="ARBA" id="ARBA00004651"/>
    </source>
</evidence>
<dbReference type="GeneID" id="68842533"/>
<name>A0A1D9LJ27_9NEIS</name>
<dbReference type="InterPro" id="IPR017871">
    <property type="entry name" value="ABC_transporter-like_CS"/>
</dbReference>
<dbReference type="AlphaFoldDB" id="A0A1D9LJ27"/>
<dbReference type="Gene3D" id="3.40.50.300">
    <property type="entry name" value="P-loop containing nucleotide triphosphate hydrolases"/>
    <property type="match status" value="1"/>
</dbReference>
<evidence type="ECO:0000256" key="5">
    <source>
        <dbReference type="ARBA" id="ARBA00022735"/>
    </source>
</evidence>
<dbReference type="PROSITE" id="PS50893">
    <property type="entry name" value="ABC_TRANSPORTER_2"/>
    <property type="match status" value="1"/>
</dbReference>
<evidence type="ECO:0000256" key="9">
    <source>
        <dbReference type="ARBA" id="ARBA00023136"/>
    </source>
</evidence>
<dbReference type="InterPro" id="IPR033838">
    <property type="entry name" value="CvaB_peptidase"/>
</dbReference>
<keyword evidence="6" id="KW-0547">Nucleotide-binding</keyword>
<dbReference type="InterPro" id="IPR003439">
    <property type="entry name" value="ABC_transporter-like_ATP-bd"/>
</dbReference>
<evidence type="ECO:0000256" key="12">
    <source>
        <dbReference type="ARBA" id="ARBA00072252"/>
    </source>
</evidence>
<evidence type="ECO:0000256" key="3">
    <source>
        <dbReference type="ARBA" id="ARBA00022475"/>
    </source>
</evidence>
<keyword evidence="5" id="KW-0204">Cytolysis</keyword>
<evidence type="ECO:0000313" key="14">
    <source>
        <dbReference type="Proteomes" id="UP000178776"/>
    </source>
</evidence>
<evidence type="ECO:0000256" key="10">
    <source>
        <dbReference type="ARBA" id="ARBA00055355"/>
    </source>
</evidence>
<keyword evidence="3" id="KW-1003">Cell membrane</keyword>
<dbReference type="Pfam" id="PF00664">
    <property type="entry name" value="ABC_membrane"/>
    <property type="match status" value="1"/>
</dbReference>
<keyword evidence="7 13" id="KW-0067">ATP-binding</keyword>
<dbReference type="CDD" id="cd18567">
    <property type="entry name" value="ABC_6TM_CvaB_RaxB_like"/>
    <property type="match status" value="1"/>
</dbReference>
<dbReference type="PROSITE" id="PS50990">
    <property type="entry name" value="PEPTIDASE_C39"/>
    <property type="match status" value="1"/>
</dbReference>
<sequence>MSHQQPTLRFWGRRRLPLLLQTEAAECGLASLAMVAGYWGHRIDLANMRRRFSVSLKGSTLKSLIAMAQGLGLASRPLKLDLQHLPQLKLPCVLHWDMNHFVVLKQVAARHIVIHDPGVGERKLSLDEASKHFTGVALELTPDTSFRKTEEKLQFSLLSLMGRVDGLGGGLLQLLLLGLALQVCALAAPFYLQWVVDEALVAADRDLITVLGIGFLLLVLLQTLIGAVRSWATTALATSLNFQWLGNAFAHLMRLPLPWFEKRHLGDITSRFGSIQTIQKSLTTQFVEGVIDGLLVIATLIVMLLYSAPLAMVSLIAVALYALLRWSIFRALREATAEQIIHASRQNTHFIESARGAQSVRLFGRQEERRIGWMNALAEQFNADLRIARLSLSFQTANALLFNAERVVVVWLAALAVMDGRFSVGMLFAFLSYKDQFSQRIAALIDKLFELRMLRLHGERVADILLTEPEPELNDVEIDPAHVQAAIELRNVSFRYSDSEPYVLRELSLAIPAGQCLAVTGASGCGKTTLLKLVLGLMEPTEGEVLVGGVPLRQLGLGNYRQMLGTVMQDDLLFSGSIADNICFFDPQPDQERIRRCAGFAAIHDEIMAMPMNYNTLVGDIGSGLSGGQKQRVLLARALYKQPRLLVLDEATSHLDVWNEQLVNAAVRDIDMTRILVAHRPETIAMAERVVVLEQGRIVQDSPAAAAAEQRRARAGGGPGRAGDHVE</sequence>
<dbReference type="GO" id="GO:0005886">
    <property type="term" value="C:plasma membrane"/>
    <property type="evidence" value="ECO:0007669"/>
    <property type="project" value="UniProtKB-SubCell"/>
</dbReference>
<keyword evidence="8" id="KW-1133">Transmembrane helix</keyword>
<dbReference type="InterPro" id="IPR039421">
    <property type="entry name" value="Type_1_exporter"/>
</dbReference>
<evidence type="ECO:0000256" key="4">
    <source>
        <dbReference type="ARBA" id="ARBA00022692"/>
    </source>
</evidence>
<comment type="similarity">
    <text evidence="11">Belongs to the ABC transporter superfamily. Cyclolysin exporter (TC 3.A.1.109.2) family.</text>
</comment>
<dbReference type="GO" id="GO:0140359">
    <property type="term" value="F:ABC-type transporter activity"/>
    <property type="evidence" value="ECO:0007669"/>
    <property type="project" value="InterPro"/>
</dbReference>
<dbReference type="KEGG" id="cvc:BKX93_15090"/>
<comment type="function">
    <text evidence="10">Involved in the export of calmodulin-sensitive adenylate cyclase-hemolysin (cyclolysin).</text>
</comment>
<dbReference type="GO" id="GO:0034040">
    <property type="term" value="F:ATPase-coupled lipid transmembrane transporter activity"/>
    <property type="evidence" value="ECO:0007669"/>
    <property type="project" value="TreeGrafter"/>
</dbReference>
<dbReference type="InterPro" id="IPR005074">
    <property type="entry name" value="Peptidase_C39"/>
</dbReference>
<keyword evidence="5" id="KW-0354">Hemolysis</keyword>
<evidence type="ECO:0000256" key="2">
    <source>
        <dbReference type="ARBA" id="ARBA00022448"/>
    </source>
</evidence>
<dbReference type="SUPFAM" id="SSF52540">
    <property type="entry name" value="P-loop containing nucleoside triphosphate hydrolases"/>
    <property type="match status" value="1"/>
</dbReference>
<evidence type="ECO:0000313" key="13">
    <source>
        <dbReference type="EMBL" id="AOZ51194.1"/>
    </source>
</evidence>
<dbReference type="CDD" id="cd03246">
    <property type="entry name" value="ABCC_Protease_Secretion"/>
    <property type="match status" value="1"/>
</dbReference>
<keyword evidence="2" id="KW-0813">Transport</keyword>
<evidence type="ECO:0000256" key="11">
    <source>
        <dbReference type="ARBA" id="ARBA00061173"/>
    </source>
</evidence>
<accession>A0A1D9LJ27</accession>
<keyword evidence="9" id="KW-0472">Membrane</keyword>
<dbReference type="GO" id="GO:0031640">
    <property type="term" value="P:killing of cells of another organism"/>
    <property type="evidence" value="ECO:0007669"/>
    <property type="project" value="UniProtKB-KW"/>
</dbReference>
<dbReference type="InterPro" id="IPR011527">
    <property type="entry name" value="ABC1_TM_dom"/>
</dbReference>
<keyword evidence="4" id="KW-0812">Transmembrane</keyword>
<gene>
    <name evidence="13" type="ORF">BKX93_15090</name>
</gene>
<dbReference type="InterPro" id="IPR027417">
    <property type="entry name" value="P-loop_NTPase"/>
</dbReference>
<dbReference type="SMART" id="SM00382">
    <property type="entry name" value="AAA"/>
    <property type="match status" value="1"/>
</dbReference>
<dbReference type="PROSITE" id="PS50929">
    <property type="entry name" value="ABC_TM1F"/>
    <property type="match status" value="1"/>
</dbReference>
<dbReference type="FunFam" id="3.40.50.300:FF:000299">
    <property type="entry name" value="ABC transporter ATP-binding protein/permease"/>
    <property type="match status" value="1"/>
</dbReference>
<dbReference type="PANTHER" id="PTHR24221">
    <property type="entry name" value="ATP-BINDING CASSETTE SUB-FAMILY B"/>
    <property type="match status" value="1"/>
</dbReference>
<evidence type="ECO:0000256" key="6">
    <source>
        <dbReference type="ARBA" id="ARBA00022741"/>
    </source>
</evidence>
<dbReference type="GO" id="GO:0005524">
    <property type="term" value="F:ATP binding"/>
    <property type="evidence" value="ECO:0007669"/>
    <property type="project" value="UniProtKB-KW"/>
</dbReference>
<dbReference type="PANTHER" id="PTHR24221:SF606">
    <property type="entry name" value="COLICIN V SECRETION-PROCESSING ATP-BINDING PROTEIN"/>
    <property type="match status" value="1"/>
</dbReference>
<organism evidence="13 14">
    <name type="scientific">Chromobacterium vaccinii</name>
    <dbReference type="NCBI Taxonomy" id="1108595"/>
    <lineage>
        <taxon>Bacteria</taxon>
        <taxon>Pseudomonadati</taxon>
        <taxon>Pseudomonadota</taxon>
        <taxon>Betaproteobacteria</taxon>
        <taxon>Neisseriales</taxon>
        <taxon>Chromobacteriaceae</taxon>
        <taxon>Chromobacterium</taxon>
    </lineage>
</organism>
<dbReference type="CDD" id="cd02419">
    <property type="entry name" value="Peptidase_C39C"/>
    <property type="match status" value="1"/>
</dbReference>
<dbReference type="RefSeq" id="WP_046155269.1">
    <property type="nucleotide sequence ID" value="NZ_CP017707.1"/>
</dbReference>
<dbReference type="SUPFAM" id="SSF90123">
    <property type="entry name" value="ABC transporter transmembrane region"/>
    <property type="match status" value="1"/>
</dbReference>
<dbReference type="EMBL" id="CP017707">
    <property type="protein sequence ID" value="AOZ51194.1"/>
    <property type="molecule type" value="Genomic_DNA"/>
</dbReference>
<proteinExistence type="inferred from homology"/>
<dbReference type="InterPro" id="IPR003593">
    <property type="entry name" value="AAA+_ATPase"/>
</dbReference>
<evidence type="ECO:0000256" key="7">
    <source>
        <dbReference type="ARBA" id="ARBA00022840"/>
    </source>
</evidence>
<dbReference type="GO" id="GO:0008234">
    <property type="term" value="F:cysteine-type peptidase activity"/>
    <property type="evidence" value="ECO:0007669"/>
    <property type="project" value="InterPro"/>
</dbReference>
<dbReference type="Pfam" id="PF00005">
    <property type="entry name" value="ABC_tran"/>
    <property type="match status" value="1"/>
</dbReference>
<dbReference type="InterPro" id="IPR036640">
    <property type="entry name" value="ABC1_TM_sf"/>
</dbReference>
<protein>
    <recommendedName>
        <fullName evidence="12">Cyclolysin secretion/processing ATP-binding protein CyaB</fullName>
    </recommendedName>
</protein>
<dbReference type="GO" id="GO:0016887">
    <property type="term" value="F:ATP hydrolysis activity"/>
    <property type="evidence" value="ECO:0007669"/>
    <property type="project" value="InterPro"/>
</dbReference>
<comment type="subcellular location">
    <subcellularLocation>
        <location evidence="1">Cell membrane</location>
        <topology evidence="1">Multi-pass membrane protein</topology>
    </subcellularLocation>
</comment>
<dbReference type="PROSITE" id="PS00211">
    <property type="entry name" value="ABC_TRANSPORTER_1"/>
    <property type="match status" value="1"/>
</dbReference>
<dbReference type="Pfam" id="PF03412">
    <property type="entry name" value="Peptidase_C39"/>
    <property type="match status" value="1"/>
</dbReference>
<evidence type="ECO:0000256" key="8">
    <source>
        <dbReference type="ARBA" id="ARBA00022989"/>
    </source>
</evidence>
<reference evidence="13 14" key="1">
    <citation type="submission" date="2016-10" db="EMBL/GenBank/DDBJ databases">
        <title>Chromobacterium muskegensis sp. nov., an insecticidal bacterium isolated from Sphagnum bogs.</title>
        <authorList>
            <person name="Sparks M.E."/>
            <person name="Blackburn M.B."/>
            <person name="Gundersen-Rindal D.E."/>
            <person name="Mitchell A."/>
            <person name="Farrar R."/>
            <person name="Kuhar D."/>
        </authorList>
    </citation>
    <scope>NUCLEOTIDE SEQUENCE [LARGE SCALE GENOMIC DNA]</scope>
    <source>
        <strain evidence="13 14">21-1</strain>
    </source>
</reference>
<dbReference type="Proteomes" id="UP000178776">
    <property type="component" value="Chromosome"/>
</dbReference>
<dbReference type="Gene3D" id="1.20.1560.10">
    <property type="entry name" value="ABC transporter type 1, transmembrane domain"/>
    <property type="match status" value="1"/>
</dbReference>